<comment type="caution">
    <text evidence="2">The sequence shown here is derived from an EMBL/GenBank/DDBJ whole genome shotgun (WGS) entry which is preliminary data.</text>
</comment>
<reference evidence="3" key="1">
    <citation type="journal article" date="2019" name="Int. J. Syst. Evol. Microbiol.">
        <title>The Global Catalogue of Microorganisms (GCM) 10K type strain sequencing project: providing services to taxonomists for standard genome sequencing and annotation.</title>
        <authorList>
            <consortium name="The Broad Institute Genomics Platform"/>
            <consortium name="The Broad Institute Genome Sequencing Center for Infectious Disease"/>
            <person name="Wu L."/>
            <person name="Ma J."/>
        </authorList>
    </citation>
    <scope>NUCLEOTIDE SEQUENCE [LARGE SCALE GENOMIC DNA]</scope>
    <source>
        <strain evidence="3">JCM 17326</strain>
    </source>
</reference>
<proteinExistence type="predicted"/>
<protein>
    <recommendedName>
        <fullName evidence="1">Insertion element IS402-like domain-containing protein</fullName>
    </recommendedName>
</protein>
<dbReference type="EMBL" id="BAABDQ010000011">
    <property type="protein sequence ID" value="GAA3566038.1"/>
    <property type="molecule type" value="Genomic_DNA"/>
</dbReference>
<dbReference type="PANTHER" id="PTHR46637">
    <property type="entry name" value="TIS1421-TRANSPOSASE PROTEIN A"/>
    <property type="match status" value="1"/>
</dbReference>
<evidence type="ECO:0000313" key="2">
    <source>
        <dbReference type="EMBL" id="GAA3566038.1"/>
    </source>
</evidence>
<keyword evidence="3" id="KW-1185">Reference proteome</keyword>
<evidence type="ECO:0000313" key="3">
    <source>
        <dbReference type="Proteomes" id="UP001500630"/>
    </source>
</evidence>
<dbReference type="RefSeq" id="WP_425570366.1">
    <property type="nucleotide sequence ID" value="NZ_BAABDQ010000011.1"/>
</dbReference>
<evidence type="ECO:0000259" key="1">
    <source>
        <dbReference type="Pfam" id="PF13340"/>
    </source>
</evidence>
<dbReference type="Pfam" id="PF13340">
    <property type="entry name" value="DUF4096"/>
    <property type="match status" value="1"/>
</dbReference>
<sequence>MRPGDLTNAEWERLAPLLPTGDDCADRRAEHRAVINGVLHQARTGSRWRDLPPRFGCWVTVYKRHRRWTADGTWQRLLTAIRATQEGPQPPPDVPPPVWHREGTAGDPILASLRAHLTQTNRHLND</sequence>
<gene>
    <name evidence="2" type="ORF">GCM10022419_053410</name>
</gene>
<feature type="domain" description="Insertion element IS402-like" evidence="1">
    <location>
        <begin position="6"/>
        <end position="77"/>
    </location>
</feature>
<name>A0ABP6XEP6_9ACTN</name>
<organism evidence="2 3">
    <name type="scientific">Nonomuraea rosea</name>
    <dbReference type="NCBI Taxonomy" id="638574"/>
    <lineage>
        <taxon>Bacteria</taxon>
        <taxon>Bacillati</taxon>
        <taxon>Actinomycetota</taxon>
        <taxon>Actinomycetes</taxon>
        <taxon>Streptosporangiales</taxon>
        <taxon>Streptosporangiaceae</taxon>
        <taxon>Nonomuraea</taxon>
    </lineage>
</organism>
<dbReference type="InterPro" id="IPR052909">
    <property type="entry name" value="Transposase_6_like"/>
</dbReference>
<dbReference type="InterPro" id="IPR025161">
    <property type="entry name" value="IS402-like_dom"/>
</dbReference>
<dbReference type="PANTHER" id="PTHR46637:SF1">
    <property type="entry name" value="BLL5188 PROTEIN"/>
    <property type="match status" value="1"/>
</dbReference>
<dbReference type="Proteomes" id="UP001500630">
    <property type="component" value="Unassembled WGS sequence"/>
</dbReference>
<accession>A0ABP6XEP6</accession>